<dbReference type="CDD" id="cd01310">
    <property type="entry name" value="TatD_DNAse"/>
    <property type="match status" value="1"/>
</dbReference>
<dbReference type="AlphaFoldDB" id="A0A0H3DL22"/>
<dbReference type="SUPFAM" id="SSF51556">
    <property type="entry name" value="Metallo-dependent hydrolases"/>
    <property type="match status" value="1"/>
</dbReference>
<organism evidence="4 5">
    <name type="scientific">Mycoplasmoides pneumoniae (strain ATCC 15531 / DSM 23978 / CIP 103766 / NBRC 14401 / NCTC 10119 / FH)</name>
    <name type="common">Mycoplasma pneumoniae</name>
    <dbReference type="NCBI Taxonomy" id="722438"/>
    <lineage>
        <taxon>Bacteria</taxon>
        <taxon>Bacillati</taxon>
        <taxon>Mycoplasmatota</taxon>
        <taxon>Mycoplasmoidales</taxon>
        <taxon>Mycoplasmoidaceae</taxon>
        <taxon>Mycoplasmoides</taxon>
    </lineage>
</organism>
<dbReference type="InterPro" id="IPR032466">
    <property type="entry name" value="Metal_Hydrolase"/>
</dbReference>
<name>A0A0H3DL22_MYCPB</name>
<dbReference type="eggNOG" id="COG0084">
    <property type="taxonomic scope" value="Bacteria"/>
</dbReference>
<dbReference type="InterPro" id="IPR001130">
    <property type="entry name" value="TatD-like"/>
</dbReference>
<dbReference type="InterPro" id="IPR015991">
    <property type="entry name" value="TatD/YcfH-like"/>
</dbReference>
<accession>A0A0H3DL22</accession>
<dbReference type="GO" id="GO:0005829">
    <property type="term" value="C:cytosol"/>
    <property type="evidence" value="ECO:0007669"/>
    <property type="project" value="TreeGrafter"/>
</dbReference>
<sequence>MEYFDAHCHLNCEPLLEQHEKSLANFRLIGLKANVVGTNLTNSQIAVNLAKQHPDLLKAGVGIHPNDVQLFDLKAAQATLEKLVSTHRSFISCIGEYGFDYHYTKDYITQQEQFFLMQFQLAEQYQLVHMLHVRDVHERIYEVLKRLKPKQPVVFHCFSEDTNTALKLLTLREVGLKVYFSIPGIVTFKNAKNLQAALSVIPTELLLSETDSPYLAPVPFRGKTNWPECVVHTVQTIADIKQVPLAEIKQAIVHNAKKLFW</sequence>
<feature type="binding site" evidence="3">
    <location>
        <position position="9"/>
    </location>
    <ligand>
        <name>a divalent metal cation</name>
        <dbReference type="ChEBI" id="CHEBI:60240"/>
        <label>1</label>
    </ligand>
</feature>
<evidence type="ECO:0000256" key="1">
    <source>
        <dbReference type="ARBA" id="ARBA00022723"/>
    </source>
</evidence>
<dbReference type="PANTHER" id="PTHR46124:SF2">
    <property type="entry name" value="D-AMINOACYL-TRNA DEACYLASE"/>
    <property type="match status" value="1"/>
</dbReference>
<dbReference type="HOGENOM" id="CLU_031506_4_0_14"/>
<evidence type="ECO:0000313" key="4">
    <source>
        <dbReference type="EMBL" id="ADK87090.1"/>
    </source>
</evidence>
<feature type="binding site" evidence="3">
    <location>
        <position position="211"/>
    </location>
    <ligand>
        <name>a divalent metal cation</name>
        <dbReference type="ChEBI" id="CHEBI:60240"/>
        <label>1</label>
    </ligand>
</feature>
<protein>
    <submittedName>
        <fullName evidence="4">Hydrolase, TatD family</fullName>
    </submittedName>
</protein>
<dbReference type="KEGG" id="mpj:MPNE_0010"/>
<dbReference type="InterPro" id="IPR018228">
    <property type="entry name" value="DNase_TatD-rel_CS"/>
</dbReference>
<dbReference type="PaxDb" id="722438-MPNE_0010"/>
<reference evidence="4 5" key="1">
    <citation type="journal article" date="2010" name="Appl. Environ. Microbiol.">
        <title>Targeted chromosomal knockouts in Mycoplasma pneumoniae.</title>
        <authorList>
            <person name="Krishnakumar R."/>
            <person name="Assad-Garcia N."/>
            <person name="Benders G.A."/>
            <person name="Phan Q."/>
            <person name="Montague M.G."/>
            <person name="Glass J.I."/>
        </authorList>
    </citation>
    <scope>NUCLEOTIDE SEQUENCE [LARGE SCALE GENOMIC DNA]</scope>
    <source>
        <strain evidence="5">ATCC 15531 / DSM 22911 / NBRC 14401 / NCTC 10119 / FH</strain>
    </source>
</reference>
<evidence type="ECO:0000313" key="5">
    <source>
        <dbReference type="Proteomes" id="UP000007756"/>
    </source>
</evidence>
<dbReference type="PANTHER" id="PTHR46124">
    <property type="entry name" value="D-AMINOACYL-TRNA DEACYLASE"/>
    <property type="match status" value="1"/>
</dbReference>
<dbReference type="GeneID" id="66609352"/>
<dbReference type="Pfam" id="PF01026">
    <property type="entry name" value="TatD_DNase"/>
    <property type="match status" value="1"/>
</dbReference>
<feature type="binding site" evidence="3">
    <location>
        <position position="156"/>
    </location>
    <ligand>
        <name>a divalent metal cation</name>
        <dbReference type="ChEBI" id="CHEBI:60240"/>
        <label>2</label>
    </ligand>
</feature>
<dbReference type="PATRIC" id="fig|722438.3.peg.10"/>
<gene>
    <name evidence="4" type="ordered locus">MPNE_0010</name>
</gene>
<dbReference type="RefSeq" id="WP_014325282.1">
    <property type="nucleotide sequence ID" value="NZ_CP010546.1"/>
</dbReference>
<dbReference type="GO" id="GO:0016788">
    <property type="term" value="F:hydrolase activity, acting on ester bonds"/>
    <property type="evidence" value="ECO:0007669"/>
    <property type="project" value="InterPro"/>
</dbReference>
<dbReference type="PROSITE" id="PS01137">
    <property type="entry name" value="TATD_1"/>
    <property type="match status" value="1"/>
</dbReference>
<dbReference type="GO" id="GO:0046872">
    <property type="term" value="F:metal ion binding"/>
    <property type="evidence" value="ECO:0007669"/>
    <property type="project" value="UniProtKB-KW"/>
</dbReference>
<dbReference type="GO" id="GO:0004536">
    <property type="term" value="F:DNA nuclease activity"/>
    <property type="evidence" value="ECO:0007669"/>
    <property type="project" value="InterPro"/>
</dbReference>
<feature type="binding site" evidence="3">
    <location>
        <position position="7"/>
    </location>
    <ligand>
        <name>a divalent metal cation</name>
        <dbReference type="ChEBI" id="CHEBI:60240"/>
        <label>1</label>
    </ligand>
</feature>
<keyword evidence="2 4" id="KW-0378">Hydrolase</keyword>
<feature type="binding site" evidence="3">
    <location>
        <position position="132"/>
    </location>
    <ligand>
        <name>a divalent metal cation</name>
        <dbReference type="ChEBI" id="CHEBI:60240"/>
        <label>2</label>
    </ligand>
</feature>
<dbReference type="PIRSF" id="PIRSF005902">
    <property type="entry name" value="DNase_TatD"/>
    <property type="match status" value="1"/>
</dbReference>
<evidence type="ECO:0000256" key="3">
    <source>
        <dbReference type="PIRSR" id="PIRSR005902-1"/>
    </source>
</evidence>
<dbReference type="Gene3D" id="3.20.20.140">
    <property type="entry name" value="Metal-dependent hydrolases"/>
    <property type="match status" value="1"/>
</dbReference>
<feature type="binding site" evidence="3">
    <location>
        <position position="96"/>
    </location>
    <ligand>
        <name>a divalent metal cation</name>
        <dbReference type="ChEBI" id="CHEBI:60240"/>
        <label>1</label>
    </ligand>
</feature>
<dbReference type="STRING" id="722438.F539_00045"/>
<dbReference type="Proteomes" id="UP000007756">
    <property type="component" value="Chromosome"/>
</dbReference>
<proteinExistence type="predicted"/>
<dbReference type="PROSITE" id="PS01091">
    <property type="entry name" value="TATD_3"/>
    <property type="match status" value="1"/>
</dbReference>
<keyword evidence="1 3" id="KW-0479">Metal-binding</keyword>
<evidence type="ECO:0000256" key="2">
    <source>
        <dbReference type="ARBA" id="ARBA00022801"/>
    </source>
</evidence>
<dbReference type="FunFam" id="3.20.20.140:FF:000005">
    <property type="entry name" value="TatD family hydrolase"/>
    <property type="match status" value="1"/>
</dbReference>
<dbReference type="NCBIfam" id="TIGR00010">
    <property type="entry name" value="YchF/TatD family DNA exonuclease"/>
    <property type="match status" value="1"/>
</dbReference>
<dbReference type="EMBL" id="CP002077">
    <property type="protein sequence ID" value="ADK87090.1"/>
    <property type="molecule type" value="Genomic_DNA"/>
</dbReference>